<evidence type="ECO:0000259" key="3">
    <source>
        <dbReference type="PROSITE" id="PS51186"/>
    </source>
</evidence>
<dbReference type="PANTHER" id="PTHR43877">
    <property type="entry name" value="AMINOALKYLPHOSPHONATE N-ACETYLTRANSFERASE-RELATED-RELATED"/>
    <property type="match status" value="1"/>
</dbReference>
<dbReference type="EMBL" id="VIRS01000006">
    <property type="protein sequence ID" value="TQS45054.1"/>
    <property type="molecule type" value="Genomic_DNA"/>
</dbReference>
<dbReference type="GO" id="GO:0016747">
    <property type="term" value="F:acyltransferase activity, transferring groups other than amino-acyl groups"/>
    <property type="evidence" value="ECO:0007669"/>
    <property type="project" value="InterPro"/>
</dbReference>
<keyword evidence="5" id="KW-1185">Reference proteome</keyword>
<reference evidence="4 5" key="1">
    <citation type="submission" date="2019-07" db="EMBL/GenBank/DDBJ databases">
        <title>Cryptosporangium phraense sp. nov., isolated from plant litter.</title>
        <authorList>
            <person name="Suriyachadkun C."/>
        </authorList>
    </citation>
    <scope>NUCLEOTIDE SEQUENCE [LARGE SCALE GENOMIC DNA]</scope>
    <source>
        <strain evidence="4 5">A-T 5661</strain>
    </source>
</reference>
<dbReference type="InterPro" id="IPR000182">
    <property type="entry name" value="GNAT_dom"/>
</dbReference>
<name>A0A545AUP7_9ACTN</name>
<dbReference type="Proteomes" id="UP000317982">
    <property type="component" value="Unassembled WGS sequence"/>
</dbReference>
<gene>
    <name evidence="4" type="ORF">FL583_11180</name>
</gene>
<dbReference type="InterPro" id="IPR050832">
    <property type="entry name" value="Bact_Acetyltransf"/>
</dbReference>
<accession>A0A545AUP7</accession>
<evidence type="ECO:0000313" key="4">
    <source>
        <dbReference type="EMBL" id="TQS45054.1"/>
    </source>
</evidence>
<protein>
    <submittedName>
        <fullName evidence="4">GNAT family N-acetyltransferase</fullName>
    </submittedName>
</protein>
<dbReference type="Gene3D" id="3.40.630.30">
    <property type="match status" value="1"/>
</dbReference>
<dbReference type="InParanoid" id="A0A545AUP7"/>
<evidence type="ECO:0000256" key="1">
    <source>
        <dbReference type="ARBA" id="ARBA00022679"/>
    </source>
</evidence>
<keyword evidence="2" id="KW-0012">Acyltransferase</keyword>
<feature type="domain" description="N-acetyltransferase" evidence="3">
    <location>
        <begin position="2"/>
        <end position="147"/>
    </location>
</feature>
<sequence length="149" mass="16038">MIAVYHVSGDLPELQRVYRAASLSNAGDAPLLLARPEFLVFAGDDIPTGRTRVAADPRILGFATTNDDGADGLSLVDLFVDPEQQRRGIARRLIADITDSARSTGHRHLSVVGNPHALAFYLAVGFTEIGRIATELGPGLYLRRDLTTA</sequence>
<dbReference type="AlphaFoldDB" id="A0A545AUP7"/>
<dbReference type="RefSeq" id="WP_142704503.1">
    <property type="nucleotide sequence ID" value="NZ_VIRS01000006.1"/>
</dbReference>
<dbReference type="OrthoDB" id="3190820at2"/>
<dbReference type="Pfam" id="PF13673">
    <property type="entry name" value="Acetyltransf_10"/>
    <property type="match status" value="1"/>
</dbReference>
<dbReference type="CDD" id="cd04301">
    <property type="entry name" value="NAT_SF"/>
    <property type="match status" value="1"/>
</dbReference>
<organism evidence="4 5">
    <name type="scientific">Cryptosporangium phraense</name>
    <dbReference type="NCBI Taxonomy" id="2593070"/>
    <lineage>
        <taxon>Bacteria</taxon>
        <taxon>Bacillati</taxon>
        <taxon>Actinomycetota</taxon>
        <taxon>Actinomycetes</taxon>
        <taxon>Cryptosporangiales</taxon>
        <taxon>Cryptosporangiaceae</taxon>
        <taxon>Cryptosporangium</taxon>
    </lineage>
</organism>
<dbReference type="PROSITE" id="PS51186">
    <property type="entry name" value="GNAT"/>
    <property type="match status" value="1"/>
</dbReference>
<keyword evidence="1 4" id="KW-0808">Transferase</keyword>
<comment type="caution">
    <text evidence="4">The sequence shown here is derived from an EMBL/GenBank/DDBJ whole genome shotgun (WGS) entry which is preliminary data.</text>
</comment>
<evidence type="ECO:0000313" key="5">
    <source>
        <dbReference type="Proteomes" id="UP000317982"/>
    </source>
</evidence>
<proteinExistence type="predicted"/>
<dbReference type="InterPro" id="IPR016181">
    <property type="entry name" value="Acyl_CoA_acyltransferase"/>
</dbReference>
<dbReference type="SUPFAM" id="SSF55729">
    <property type="entry name" value="Acyl-CoA N-acyltransferases (Nat)"/>
    <property type="match status" value="1"/>
</dbReference>
<evidence type="ECO:0000256" key="2">
    <source>
        <dbReference type="ARBA" id="ARBA00023315"/>
    </source>
</evidence>